<comment type="caution">
    <text evidence="7">The sequence shown here is derived from an EMBL/GenBank/DDBJ whole genome shotgun (WGS) entry which is preliminary data.</text>
</comment>
<name>A0A9X3X210_9BACT</name>
<dbReference type="Gene3D" id="2.130.10.130">
    <property type="entry name" value="Integrin alpha, N-terminal"/>
    <property type="match status" value="1"/>
</dbReference>
<dbReference type="PANTHER" id="PTHR32305">
    <property type="match status" value="1"/>
</dbReference>
<dbReference type="GO" id="GO:0008251">
    <property type="term" value="F:tRNA-specific adenosine deaminase activity"/>
    <property type="evidence" value="ECO:0007669"/>
    <property type="project" value="InterPro"/>
</dbReference>
<dbReference type="GO" id="GO:0002100">
    <property type="term" value="P:tRNA wobble adenosine to inosine editing"/>
    <property type="evidence" value="ECO:0007669"/>
    <property type="project" value="InterPro"/>
</dbReference>
<evidence type="ECO:0000313" key="7">
    <source>
        <dbReference type="EMBL" id="MDC3982187.1"/>
    </source>
</evidence>
<dbReference type="Pfam" id="PF05593">
    <property type="entry name" value="RHS_repeat"/>
    <property type="match status" value="3"/>
</dbReference>
<dbReference type="EMBL" id="JAGTJJ010000007">
    <property type="protein sequence ID" value="MDC3982187.1"/>
    <property type="molecule type" value="Genomic_DNA"/>
</dbReference>
<dbReference type="InterPro" id="IPR003284">
    <property type="entry name" value="Sal_SpvB"/>
</dbReference>
<feature type="domain" description="MafB19-like deaminase" evidence="5">
    <location>
        <begin position="2089"/>
        <end position="2182"/>
    </location>
</feature>
<comment type="subcellular location">
    <subcellularLocation>
        <location evidence="1">Secreted</location>
    </subcellularLocation>
</comment>
<evidence type="ECO:0000313" key="8">
    <source>
        <dbReference type="Proteomes" id="UP001151081"/>
    </source>
</evidence>
<dbReference type="SUPFAM" id="SSF69318">
    <property type="entry name" value="Integrin alpha N-terminal domain"/>
    <property type="match status" value="1"/>
</dbReference>
<evidence type="ECO:0000259" key="5">
    <source>
        <dbReference type="Pfam" id="PF14437"/>
    </source>
</evidence>
<dbReference type="GO" id="GO:0005576">
    <property type="term" value="C:extracellular region"/>
    <property type="evidence" value="ECO:0007669"/>
    <property type="project" value="UniProtKB-SubCell"/>
</dbReference>
<dbReference type="PANTHER" id="PTHR32305:SF15">
    <property type="entry name" value="PROTEIN RHSA-RELATED"/>
    <property type="match status" value="1"/>
</dbReference>
<gene>
    <name evidence="7" type="ORF">KEG57_16835</name>
</gene>
<evidence type="ECO:0000259" key="6">
    <source>
        <dbReference type="Pfam" id="PF25023"/>
    </source>
</evidence>
<keyword evidence="3" id="KW-0677">Repeat</keyword>
<reference evidence="7 8" key="1">
    <citation type="submission" date="2021-04" db="EMBL/GenBank/DDBJ databases">
        <title>Genome analysis of Polyangium sp.</title>
        <authorList>
            <person name="Li Y."/>
            <person name="Wang J."/>
        </authorList>
    </citation>
    <scope>NUCLEOTIDE SEQUENCE [LARGE SCALE GENOMIC DNA]</scope>
    <source>
        <strain evidence="7 8">SDU14</strain>
    </source>
</reference>
<dbReference type="InterPro" id="IPR006530">
    <property type="entry name" value="YD"/>
</dbReference>
<organism evidence="7 8">
    <name type="scientific">Polyangium jinanense</name>
    <dbReference type="NCBI Taxonomy" id="2829994"/>
    <lineage>
        <taxon>Bacteria</taxon>
        <taxon>Pseudomonadati</taxon>
        <taxon>Myxococcota</taxon>
        <taxon>Polyangia</taxon>
        <taxon>Polyangiales</taxon>
        <taxon>Polyangiaceae</taxon>
        <taxon>Polyangium</taxon>
    </lineage>
</organism>
<dbReference type="InterPro" id="IPR031325">
    <property type="entry name" value="RHS_repeat"/>
</dbReference>
<keyword evidence="4" id="KW-0843">Virulence</keyword>
<dbReference type="NCBIfam" id="TIGR03696">
    <property type="entry name" value="Rhs_assc_core"/>
    <property type="match status" value="1"/>
</dbReference>
<accession>A0A9X3X210</accession>
<proteinExistence type="predicted"/>
<dbReference type="InterPro" id="IPR056823">
    <property type="entry name" value="TEN-like_YD-shell"/>
</dbReference>
<dbReference type="InterPro" id="IPR028994">
    <property type="entry name" value="Integrin_alpha_N"/>
</dbReference>
<evidence type="ECO:0000256" key="1">
    <source>
        <dbReference type="ARBA" id="ARBA00004613"/>
    </source>
</evidence>
<evidence type="ECO:0000256" key="2">
    <source>
        <dbReference type="ARBA" id="ARBA00022525"/>
    </source>
</evidence>
<evidence type="ECO:0000256" key="3">
    <source>
        <dbReference type="ARBA" id="ARBA00022737"/>
    </source>
</evidence>
<dbReference type="InterPro" id="IPR050708">
    <property type="entry name" value="T6SS_VgrG/RHS"/>
</dbReference>
<protein>
    <submittedName>
        <fullName evidence="7">Type IV secretion protein Rhs</fullName>
    </submittedName>
</protein>
<dbReference type="InterPro" id="IPR058535">
    <property type="entry name" value="MafB19-deam"/>
</dbReference>
<dbReference type="InterPro" id="IPR022385">
    <property type="entry name" value="Rhs_assc_core"/>
</dbReference>
<dbReference type="Pfam" id="PF14437">
    <property type="entry name" value="MafB19-deam"/>
    <property type="match status" value="1"/>
</dbReference>
<dbReference type="PROSITE" id="PS51257">
    <property type="entry name" value="PROKAR_LIPOPROTEIN"/>
    <property type="match status" value="1"/>
</dbReference>
<dbReference type="Pfam" id="PF03534">
    <property type="entry name" value="SpvB"/>
    <property type="match status" value="1"/>
</dbReference>
<dbReference type="Pfam" id="PF25023">
    <property type="entry name" value="TEN_YD-shell"/>
    <property type="match status" value="1"/>
</dbReference>
<feature type="domain" description="Teneurin-like YD-shell" evidence="6">
    <location>
        <begin position="1550"/>
        <end position="1865"/>
    </location>
</feature>
<dbReference type="NCBIfam" id="TIGR01643">
    <property type="entry name" value="YD_repeat_2x"/>
    <property type="match status" value="2"/>
</dbReference>
<sequence>MRWVFVHLSWLLVLFVIAQGCTCGNGSIPPSAPGPIACRPQHPVLSIPSTAASEPEILAAGTIPSTFSVTSTGDAALVIPLETVPGRAGVEPEMALVYDSGGENGVLGMGFSLRGPSAITRCPRNFAIDGEIRGVRYDTRDALCLDGNRLIPVDEGAATVEYRTLPDTRVKVVGHFPKGGASESALFFEAFLPTGLVIEYGKGDGGKPLAQGGVPRAWLATKVKDGRGNAMTYGYCFAEADGYTAEYALDEVRYTSFEGAPASRAVVLTYGTKDPVDVRTHFSGGMALQSSLRLDEIRMIGGDTLVRRYGLRYTLSETTGRTLLTEVEECGGDGVCKPPTHFQYRSDAPGFERIETNIAAPTSRRASPMLFDMNGDGLDELVIPDTNAALSTPQNPITEWLVAKNGGAATSPQYFAEPTLAFSQEWDIVADPEGPSDPSLIQPELGTTIDYNQDGLADVLLHDVHGRLVHETVLLSRPDQTFDLHDTGITRPFPLGAAPPPPMLTSPGGSVHLADLDGDGVLDRIQCEDHSTDATDVPGVTVWTAQLWRPAEGSTPAGFEPEGKRIEPLAGAPCDMHLYTVDLDADRKVELVAPRVAKFGGTSEIPLSTYKALTRLRDGSFEVFDTKLPIQRAGGRVVFLDVNGDRLPDAVQSGWPDHLLRTYLNTGPTFQKTPEESLEWDGIGEQDSFFHLAVPLDHDGDGRTDLLMPIPAGVMPNVSSTLPAWFVLRATGARNAPTFTPIDAEIPFEALLGDAVTLADPRGPRVGDVNGDGAADVVLLLGGVFNIFQSRAADQDVLVGVSDGMNDHDPGEPAFVPSIGLSYGHLTDEWITNGATANDPALETYLYRSHADPTNDCGYPRRCAVGPRRVVSAYAVSDGQGGQRHFRVRYEDGRYHRLGLGGLGFAKRILTDVETGAGEAVFYDNMTYFETASGTVFPFAGRPKQQWRWYPALAGASDPSRVERFLVEMTPTFVPTNDGKTYFTLITERRARRVEEVENGGATLLTDTTEAVTSFDAFGNVLEFERKTAGVDLTLRVKRTFENDTERWVLGQLETQEECSAALNLSQCLKVTRTNTPYGEVRAESTETGDGSPETRLLVVLERDEFGNVTDVAADDAYGHHRSVHIELDPEGIFPESYTNAAGHTTRVEFDPGLGVLAKLTDPNGLVTKWTHDGFGRRTLEERPDGTTTRITLSREREGDAWRVTERTTTSGGADDTASLDRLARPVRVVTHAPDTPEQAGSSPRVTQVIEYDRLSGKVARRSVPTSEDTPDAELLFDEYEFDMLGREVLHRAPWGATTRTSYKGLAIETLDPHLQSTVVTNDPLGRPKTVKDAKNGTTTYTYGPFGALHTVTDPGGALMRMTRDALGRVRKREDPDRGTTIEVHDGFGDLLSITDALGRVSTFDYDELGRETSRTDQKGVEILETTFTWDTAPNGIGKLHKVESPDGEKAYEYDTRGRTRSVALTVQGESELLSATFGYDEFSRIDAVTYPAPNGAAPFIVRHEFDAHGHVVGVRDGLTGAEYWRLTHVDDAGRYRREVFGNGAVTDRSYFADKGRLRSITTQLGATEVQDLGYDYDALLNLTSRTDALQPQHKTERFRYDALSRLTCAYFSAAENPLAPCVESYDYAPNGNLTFKSDLGALTYGDAKHPHAVTAAGGGGYGYDAVGNQVTRPGGMTVSYTHFDLPRAITQGADTTTFGYDGDQKRIRKTTPTEETLYFGDLYERVTAMGSAATEHRYYVHSPERVVAVVTRGGAEPGTRYLHVDHLGSIDAITSAAGVEERRSYDPFGQRRNQVWGLPPPASFTSKTTKGFTGHEGDDELGLVNMKGRMFDPRLGRFLTTDPVIADVFDGQSHNRYSYVVNNPLSFVDPTGFAPATGVVQQPGYPDVPLPEDHIRPSAWFLAGQEVRRLLAHEIDPPGVGAGAPATDVDTTGSKGAASVGLPTVEIPHPSGPGTDDPFGVYPPDVMLDSSPIPLFEQLLAGGPGGGRTAFVVEEEGGIGRDLSLLLGPEREVILLRPQIGDPVLRDPREQAAGRLFFEGTLMLGAVLTPGPEDDIALLGSRALRRGPNVAGGVGGLDSLARFRGELGLAQGEGSLARLDVGGRSFYGINAHGQHVSLRVNAITRTHAEADAFQQAANAGASGGRGTLYVDRALCPACGPNGGVRGLARQLGLEELEVITPQGTQVIRP</sequence>
<keyword evidence="8" id="KW-1185">Reference proteome</keyword>
<dbReference type="Gene3D" id="2.180.10.10">
    <property type="entry name" value="RHS repeat-associated core"/>
    <property type="match status" value="2"/>
</dbReference>
<dbReference type="RefSeq" id="WP_272458618.1">
    <property type="nucleotide sequence ID" value="NZ_JAGTJJ010000007.1"/>
</dbReference>
<dbReference type="Proteomes" id="UP001151081">
    <property type="component" value="Unassembled WGS sequence"/>
</dbReference>
<dbReference type="GO" id="GO:0005737">
    <property type="term" value="C:cytoplasm"/>
    <property type="evidence" value="ECO:0007669"/>
    <property type="project" value="InterPro"/>
</dbReference>
<evidence type="ECO:0000256" key="4">
    <source>
        <dbReference type="ARBA" id="ARBA00023026"/>
    </source>
</evidence>
<keyword evidence="2" id="KW-0964">Secreted</keyword>